<proteinExistence type="predicted"/>
<sequence>MSSKARVPGLKFSEASDGSQLFVPASSASVQEIRNVLDNTPGLTDRYSIRLRADVYRVTVDKSQGSYLENIYNSYSRA</sequence>
<gene>
    <name evidence="1" type="ORF">B0T10DRAFT_608597</name>
</gene>
<name>A0A9P8VYX8_9HYPO</name>
<comment type="caution">
    <text evidence="1">The sequence shown here is derived from an EMBL/GenBank/DDBJ whole genome shotgun (WGS) entry which is preliminary data.</text>
</comment>
<evidence type="ECO:0000313" key="1">
    <source>
        <dbReference type="EMBL" id="KAH6885427.1"/>
    </source>
</evidence>
<organism evidence="1 2">
    <name type="scientific">Thelonectria olida</name>
    <dbReference type="NCBI Taxonomy" id="1576542"/>
    <lineage>
        <taxon>Eukaryota</taxon>
        <taxon>Fungi</taxon>
        <taxon>Dikarya</taxon>
        <taxon>Ascomycota</taxon>
        <taxon>Pezizomycotina</taxon>
        <taxon>Sordariomycetes</taxon>
        <taxon>Hypocreomycetidae</taxon>
        <taxon>Hypocreales</taxon>
        <taxon>Nectriaceae</taxon>
        <taxon>Thelonectria</taxon>
    </lineage>
</organism>
<dbReference type="EMBL" id="JAGPYM010000018">
    <property type="protein sequence ID" value="KAH6885427.1"/>
    <property type="molecule type" value="Genomic_DNA"/>
</dbReference>
<reference evidence="1 2" key="1">
    <citation type="journal article" date="2021" name="Nat. Commun.">
        <title>Genetic determinants of endophytism in the Arabidopsis root mycobiome.</title>
        <authorList>
            <person name="Mesny F."/>
            <person name="Miyauchi S."/>
            <person name="Thiergart T."/>
            <person name="Pickel B."/>
            <person name="Atanasova L."/>
            <person name="Karlsson M."/>
            <person name="Huettel B."/>
            <person name="Barry K.W."/>
            <person name="Haridas S."/>
            <person name="Chen C."/>
            <person name="Bauer D."/>
            <person name="Andreopoulos W."/>
            <person name="Pangilinan J."/>
            <person name="LaButti K."/>
            <person name="Riley R."/>
            <person name="Lipzen A."/>
            <person name="Clum A."/>
            <person name="Drula E."/>
            <person name="Henrissat B."/>
            <person name="Kohler A."/>
            <person name="Grigoriev I.V."/>
            <person name="Martin F.M."/>
            <person name="Hacquard S."/>
        </authorList>
    </citation>
    <scope>NUCLEOTIDE SEQUENCE [LARGE SCALE GENOMIC DNA]</scope>
    <source>
        <strain evidence="1 2">MPI-CAGE-CH-0241</strain>
    </source>
</reference>
<dbReference type="AlphaFoldDB" id="A0A9P8VYX8"/>
<evidence type="ECO:0000313" key="2">
    <source>
        <dbReference type="Proteomes" id="UP000777438"/>
    </source>
</evidence>
<protein>
    <submittedName>
        <fullName evidence="1">Uncharacterized protein</fullName>
    </submittedName>
</protein>
<accession>A0A9P8VYX8</accession>
<keyword evidence="2" id="KW-1185">Reference proteome</keyword>
<dbReference type="Proteomes" id="UP000777438">
    <property type="component" value="Unassembled WGS sequence"/>
</dbReference>
<dbReference type="OrthoDB" id="10469244at2759"/>